<reference evidence="28 29" key="1">
    <citation type="journal article" date="2015" name="J. Biotechnol.">
        <title>Complete genome sequence of Paenibacillus beijingensis 7188(T) (=DSM 24997(T)), a novel rhizobacterium from jujube garden soil.</title>
        <authorList>
            <person name="Kwak Y."/>
            <person name="Shin J.H."/>
        </authorList>
    </citation>
    <scope>NUCLEOTIDE SEQUENCE [LARGE SCALE GENOMIC DNA]</scope>
    <source>
        <strain evidence="28 29">DSM 24997</strain>
    </source>
</reference>
<feature type="coiled-coil region" evidence="24">
    <location>
        <begin position="102"/>
        <end position="149"/>
    </location>
</feature>
<dbReference type="EC" id="2.7.13.3" evidence="5"/>
<dbReference type="Pfam" id="PF07730">
    <property type="entry name" value="HisKA_3"/>
    <property type="match status" value="1"/>
</dbReference>
<evidence type="ECO:0000313" key="29">
    <source>
        <dbReference type="Proteomes" id="UP000032633"/>
    </source>
</evidence>
<dbReference type="STRING" id="1126833.VN24_16305"/>
<dbReference type="CDD" id="cd16917">
    <property type="entry name" value="HATPase_UhpB-NarQ-NarX-like"/>
    <property type="match status" value="1"/>
</dbReference>
<evidence type="ECO:0000259" key="27">
    <source>
        <dbReference type="PROSITE" id="PS50885"/>
    </source>
</evidence>
<evidence type="ECO:0000256" key="10">
    <source>
        <dbReference type="ARBA" id="ARBA00022553"/>
    </source>
</evidence>
<dbReference type="InterPro" id="IPR003594">
    <property type="entry name" value="HATPase_dom"/>
</dbReference>
<dbReference type="InterPro" id="IPR036890">
    <property type="entry name" value="HATPase_C_sf"/>
</dbReference>
<evidence type="ECO:0000256" key="23">
    <source>
        <dbReference type="ARBA" id="ARBA00030800"/>
    </source>
</evidence>
<evidence type="ECO:0000256" key="15">
    <source>
        <dbReference type="ARBA" id="ARBA00022777"/>
    </source>
</evidence>
<keyword evidence="9" id="KW-0963">Cytoplasm</keyword>
<evidence type="ECO:0000256" key="3">
    <source>
        <dbReference type="ARBA" id="ARBA00004496"/>
    </source>
</evidence>
<evidence type="ECO:0000256" key="1">
    <source>
        <dbReference type="ARBA" id="ARBA00000085"/>
    </source>
</evidence>
<dbReference type="AlphaFoldDB" id="A0A0D5NL19"/>
<evidence type="ECO:0000256" key="20">
    <source>
        <dbReference type="ARBA" id="ARBA00023014"/>
    </source>
</evidence>
<dbReference type="SMART" id="SM00304">
    <property type="entry name" value="HAMP"/>
    <property type="match status" value="1"/>
</dbReference>
<keyword evidence="21 25" id="KW-0472">Membrane</keyword>
<evidence type="ECO:0000256" key="24">
    <source>
        <dbReference type="SAM" id="Coils"/>
    </source>
</evidence>
<dbReference type="PRINTS" id="PR00344">
    <property type="entry name" value="BCTRLSENSOR"/>
</dbReference>
<comment type="cofactor">
    <cofactor evidence="2">
        <name>[4Fe-4S] cluster</name>
        <dbReference type="ChEBI" id="CHEBI:49883"/>
    </cofactor>
</comment>
<dbReference type="InterPro" id="IPR050482">
    <property type="entry name" value="Sensor_HK_TwoCompSys"/>
</dbReference>
<keyword evidence="10" id="KW-0597">Phosphoprotein</keyword>
<keyword evidence="13" id="KW-0479">Metal-binding</keyword>
<evidence type="ECO:0000256" key="21">
    <source>
        <dbReference type="ARBA" id="ARBA00023136"/>
    </source>
</evidence>
<dbReference type="Pfam" id="PF00672">
    <property type="entry name" value="HAMP"/>
    <property type="match status" value="1"/>
</dbReference>
<keyword evidence="7" id="KW-1003">Cell membrane</keyword>
<keyword evidence="15 28" id="KW-0418">Kinase</keyword>
<keyword evidence="14" id="KW-0547">Nucleotide-binding</keyword>
<dbReference type="SUPFAM" id="SSF55874">
    <property type="entry name" value="ATPase domain of HSP90 chaperone/DNA topoisomerase II/histidine kinase"/>
    <property type="match status" value="1"/>
</dbReference>
<comment type="subcellular location">
    <subcellularLocation>
        <location evidence="4">Cell membrane</location>
        <topology evidence="4">Multi-pass membrane protein</topology>
    </subcellularLocation>
    <subcellularLocation>
        <location evidence="3">Cytoplasm</location>
    </subcellularLocation>
</comment>
<feature type="transmembrane region" description="Helical" evidence="25">
    <location>
        <begin position="44"/>
        <end position="64"/>
    </location>
</feature>
<evidence type="ECO:0000256" key="25">
    <source>
        <dbReference type="SAM" id="Phobius"/>
    </source>
</evidence>
<feature type="transmembrane region" description="Helical" evidence="25">
    <location>
        <begin position="12"/>
        <end position="32"/>
    </location>
</feature>
<keyword evidence="20" id="KW-0411">Iron-sulfur</keyword>
<keyword evidence="12 25" id="KW-0812">Transmembrane</keyword>
<evidence type="ECO:0000256" key="5">
    <source>
        <dbReference type="ARBA" id="ARBA00012438"/>
    </source>
</evidence>
<keyword evidence="8" id="KW-0004">4Fe-4S</keyword>
<evidence type="ECO:0000259" key="26">
    <source>
        <dbReference type="PROSITE" id="PS50109"/>
    </source>
</evidence>
<evidence type="ECO:0000256" key="16">
    <source>
        <dbReference type="ARBA" id="ARBA00022840"/>
    </source>
</evidence>
<dbReference type="GO" id="GO:0046983">
    <property type="term" value="F:protein dimerization activity"/>
    <property type="evidence" value="ECO:0007669"/>
    <property type="project" value="InterPro"/>
</dbReference>
<evidence type="ECO:0000256" key="13">
    <source>
        <dbReference type="ARBA" id="ARBA00022723"/>
    </source>
</evidence>
<dbReference type="RefSeq" id="WP_045671258.1">
    <property type="nucleotide sequence ID" value="NZ_CP011058.1"/>
</dbReference>
<dbReference type="GO" id="GO:0005737">
    <property type="term" value="C:cytoplasm"/>
    <property type="evidence" value="ECO:0007669"/>
    <property type="project" value="UniProtKB-SubCell"/>
</dbReference>
<dbReference type="CDD" id="cd06225">
    <property type="entry name" value="HAMP"/>
    <property type="match status" value="1"/>
</dbReference>
<evidence type="ECO:0000256" key="19">
    <source>
        <dbReference type="ARBA" id="ARBA00023012"/>
    </source>
</evidence>
<dbReference type="Gene3D" id="1.20.5.1930">
    <property type="match status" value="1"/>
</dbReference>
<proteinExistence type="predicted"/>
<dbReference type="InterPro" id="IPR004358">
    <property type="entry name" value="Sig_transdc_His_kin-like_C"/>
</dbReference>
<name>A0A0D5NL19_9BACL</name>
<dbReference type="PATRIC" id="fig|1126833.4.peg.3570"/>
<gene>
    <name evidence="28" type="ORF">VN24_16305</name>
</gene>
<dbReference type="PROSITE" id="PS50885">
    <property type="entry name" value="HAMP"/>
    <property type="match status" value="1"/>
</dbReference>
<dbReference type="GO" id="GO:0005886">
    <property type="term" value="C:plasma membrane"/>
    <property type="evidence" value="ECO:0007669"/>
    <property type="project" value="UniProtKB-SubCell"/>
</dbReference>
<dbReference type="OrthoDB" id="9795828at2"/>
<dbReference type="InterPro" id="IPR005467">
    <property type="entry name" value="His_kinase_dom"/>
</dbReference>
<protein>
    <recommendedName>
        <fullName evidence="6">Oxygen sensor histidine kinase NreB</fullName>
        <ecNumber evidence="5">2.7.13.3</ecNumber>
    </recommendedName>
    <alternativeName>
        <fullName evidence="23">Nitrogen regulation protein B</fullName>
    </alternativeName>
</protein>
<accession>A0A0D5NL19</accession>
<feature type="domain" description="Histidine kinase" evidence="26">
    <location>
        <begin position="148"/>
        <end position="338"/>
    </location>
</feature>
<evidence type="ECO:0000256" key="6">
    <source>
        <dbReference type="ARBA" id="ARBA00017322"/>
    </source>
</evidence>
<evidence type="ECO:0000256" key="17">
    <source>
        <dbReference type="ARBA" id="ARBA00022989"/>
    </source>
</evidence>
<reference evidence="29" key="2">
    <citation type="submission" date="2015-03" db="EMBL/GenBank/DDBJ databases">
        <title>Genome sequence of Paenibacillus beijingensis strain DSM 24997T.</title>
        <authorList>
            <person name="Kwak Y."/>
            <person name="Shin J.-H."/>
        </authorList>
    </citation>
    <scope>NUCLEOTIDE SEQUENCE [LARGE SCALE GENOMIC DNA]</scope>
    <source>
        <strain evidence="29">DSM 24997</strain>
    </source>
</reference>
<dbReference type="KEGG" id="pbj:VN24_16305"/>
<dbReference type="PROSITE" id="PS50109">
    <property type="entry name" value="HIS_KIN"/>
    <property type="match status" value="1"/>
</dbReference>
<dbReference type="Proteomes" id="UP000032633">
    <property type="component" value="Chromosome"/>
</dbReference>
<dbReference type="PANTHER" id="PTHR24421:SF37">
    <property type="entry name" value="SENSOR HISTIDINE KINASE NARS"/>
    <property type="match status" value="1"/>
</dbReference>
<keyword evidence="24" id="KW-0175">Coiled coil</keyword>
<comment type="catalytic activity">
    <reaction evidence="1">
        <text>ATP + protein L-histidine = ADP + protein N-phospho-L-histidine.</text>
        <dbReference type="EC" id="2.7.13.3"/>
    </reaction>
</comment>
<keyword evidence="11" id="KW-0808">Transferase</keyword>
<dbReference type="InterPro" id="IPR011712">
    <property type="entry name" value="Sig_transdc_His_kin_sub3_dim/P"/>
</dbReference>
<sequence length="347" mass="38910">MMVRMLRSGKLELMFFFVISSVLAALVSYGVWQWLAPKAGNGEVHLIAAIVFLLVGSAFGYWMAQRQQRRIDALHLALKQAANGNLAERIPEADAYSFASLYREFNEMAESLEKRLQVMQRKGEGQVMREAASNEAAVLEERKRLARDLHDTVSQQLFAIHMSASSLPKLLELNRDRAGDVMEQLIVMSASAQKQMRGFIAKLRPLELEDRTLHEALGRWFPDYCRQNGLQGELDWRLLHPLSDAKEHQLFLIIQEAMANVVKHAGARIVSLSFSETESQLFMTLQDDGAGFRADQVKAGSYGLSTMQERAQKIGGDASILSKPGAGTRIRVTIPKYGDEGERNNND</sequence>
<dbReference type="Pfam" id="PF02518">
    <property type="entry name" value="HATPase_c"/>
    <property type="match status" value="1"/>
</dbReference>
<dbReference type="EMBL" id="CP011058">
    <property type="protein sequence ID" value="AJY75830.1"/>
    <property type="molecule type" value="Genomic_DNA"/>
</dbReference>
<dbReference type="Gene3D" id="6.10.340.10">
    <property type="match status" value="1"/>
</dbReference>
<evidence type="ECO:0000256" key="7">
    <source>
        <dbReference type="ARBA" id="ARBA00022475"/>
    </source>
</evidence>
<evidence type="ECO:0000313" key="28">
    <source>
        <dbReference type="EMBL" id="AJY75830.1"/>
    </source>
</evidence>
<evidence type="ECO:0000256" key="4">
    <source>
        <dbReference type="ARBA" id="ARBA00004651"/>
    </source>
</evidence>
<dbReference type="GO" id="GO:0046872">
    <property type="term" value="F:metal ion binding"/>
    <property type="evidence" value="ECO:0007669"/>
    <property type="project" value="UniProtKB-KW"/>
</dbReference>
<keyword evidence="29" id="KW-1185">Reference proteome</keyword>
<comment type="function">
    <text evidence="22">Member of the two-component regulatory system NreB/NreC involved in the control of dissimilatory nitrate/nitrite reduction in response to oxygen. NreB functions as a direct oxygen sensor histidine kinase which is autophosphorylated, in the absence of oxygen, probably at the conserved histidine residue, and transfers its phosphate group probably to a conserved aspartate residue of NreC. NreB/NreC activates the expression of the nitrate (narGHJI) and nitrite (nir) reductase operons, as well as the putative nitrate transporter gene narT.</text>
</comment>
<keyword evidence="17 25" id="KW-1133">Transmembrane helix</keyword>
<evidence type="ECO:0000256" key="18">
    <source>
        <dbReference type="ARBA" id="ARBA00023004"/>
    </source>
</evidence>
<dbReference type="GO" id="GO:0051539">
    <property type="term" value="F:4 iron, 4 sulfur cluster binding"/>
    <property type="evidence" value="ECO:0007669"/>
    <property type="project" value="UniProtKB-KW"/>
</dbReference>
<keyword evidence="19" id="KW-0902">Two-component regulatory system</keyword>
<dbReference type="PANTHER" id="PTHR24421">
    <property type="entry name" value="NITRATE/NITRITE SENSOR PROTEIN NARX-RELATED"/>
    <property type="match status" value="1"/>
</dbReference>
<evidence type="ECO:0000256" key="8">
    <source>
        <dbReference type="ARBA" id="ARBA00022485"/>
    </source>
</evidence>
<evidence type="ECO:0000256" key="12">
    <source>
        <dbReference type="ARBA" id="ARBA00022692"/>
    </source>
</evidence>
<dbReference type="InterPro" id="IPR003660">
    <property type="entry name" value="HAMP_dom"/>
</dbReference>
<evidence type="ECO:0000256" key="11">
    <source>
        <dbReference type="ARBA" id="ARBA00022679"/>
    </source>
</evidence>
<keyword evidence="16" id="KW-0067">ATP-binding</keyword>
<feature type="domain" description="HAMP" evidence="27">
    <location>
        <begin position="65"/>
        <end position="117"/>
    </location>
</feature>
<evidence type="ECO:0000256" key="14">
    <source>
        <dbReference type="ARBA" id="ARBA00022741"/>
    </source>
</evidence>
<organism evidence="28 29">
    <name type="scientific">Paenibacillus beijingensis</name>
    <dbReference type="NCBI Taxonomy" id="1126833"/>
    <lineage>
        <taxon>Bacteria</taxon>
        <taxon>Bacillati</taxon>
        <taxon>Bacillota</taxon>
        <taxon>Bacilli</taxon>
        <taxon>Bacillales</taxon>
        <taxon>Paenibacillaceae</taxon>
        <taxon>Paenibacillus</taxon>
    </lineage>
</organism>
<dbReference type="GO" id="GO:0000155">
    <property type="term" value="F:phosphorelay sensor kinase activity"/>
    <property type="evidence" value="ECO:0007669"/>
    <property type="project" value="InterPro"/>
</dbReference>
<evidence type="ECO:0000256" key="22">
    <source>
        <dbReference type="ARBA" id="ARBA00024827"/>
    </source>
</evidence>
<evidence type="ECO:0000256" key="2">
    <source>
        <dbReference type="ARBA" id="ARBA00001966"/>
    </source>
</evidence>
<dbReference type="Gene3D" id="3.30.565.10">
    <property type="entry name" value="Histidine kinase-like ATPase, C-terminal domain"/>
    <property type="match status" value="1"/>
</dbReference>
<dbReference type="HOGENOM" id="CLU_000445_20_12_9"/>
<dbReference type="GO" id="GO:0005524">
    <property type="term" value="F:ATP binding"/>
    <property type="evidence" value="ECO:0007669"/>
    <property type="project" value="UniProtKB-KW"/>
</dbReference>
<evidence type="ECO:0000256" key="9">
    <source>
        <dbReference type="ARBA" id="ARBA00022490"/>
    </source>
</evidence>
<keyword evidence="18" id="KW-0408">Iron</keyword>
<dbReference type="SMART" id="SM00387">
    <property type="entry name" value="HATPase_c"/>
    <property type="match status" value="1"/>
</dbReference>